<keyword evidence="9" id="KW-1185">Reference proteome</keyword>
<comment type="cofactor">
    <cofactor evidence="1 7">
        <name>FAD</name>
        <dbReference type="ChEBI" id="CHEBI:57692"/>
    </cofactor>
</comment>
<organism evidence="9 10">
    <name type="scientific">Acanthaster planci</name>
    <name type="common">Crown-of-thorns starfish</name>
    <dbReference type="NCBI Taxonomy" id="133434"/>
    <lineage>
        <taxon>Eukaryota</taxon>
        <taxon>Metazoa</taxon>
        <taxon>Echinodermata</taxon>
        <taxon>Eleutherozoa</taxon>
        <taxon>Asterozoa</taxon>
        <taxon>Asteroidea</taxon>
        <taxon>Valvatacea</taxon>
        <taxon>Valvatida</taxon>
        <taxon>Acanthasteridae</taxon>
        <taxon>Acanthaster</taxon>
    </lineage>
</organism>
<dbReference type="InterPro" id="IPR001613">
    <property type="entry name" value="Flavin_amine_oxidase"/>
</dbReference>
<evidence type="ECO:0000256" key="4">
    <source>
        <dbReference type="ARBA" id="ARBA00023002"/>
    </source>
</evidence>
<feature type="binding site" evidence="6">
    <location>
        <position position="60"/>
    </location>
    <ligand>
        <name>substrate</name>
    </ligand>
</feature>
<evidence type="ECO:0000256" key="2">
    <source>
        <dbReference type="ARBA" id="ARBA00004362"/>
    </source>
</evidence>
<dbReference type="Pfam" id="PF01593">
    <property type="entry name" value="Amino_oxidase"/>
    <property type="match status" value="1"/>
</dbReference>
<comment type="catalytic activity">
    <reaction evidence="5">
        <text>a secondary aliphatic amine + O2 + H2O = a primary amine + an aldehyde + H2O2</text>
        <dbReference type="Rhea" id="RHEA:26414"/>
        <dbReference type="ChEBI" id="CHEBI:15377"/>
        <dbReference type="ChEBI" id="CHEBI:15379"/>
        <dbReference type="ChEBI" id="CHEBI:16240"/>
        <dbReference type="ChEBI" id="CHEBI:17478"/>
        <dbReference type="ChEBI" id="CHEBI:58855"/>
        <dbReference type="ChEBI" id="CHEBI:65296"/>
        <dbReference type="EC" id="1.4.3.4"/>
    </reaction>
</comment>
<feature type="domain" description="Amine oxidase" evidence="8">
    <location>
        <begin position="13"/>
        <end position="164"/>
    </location>
</feature>
<protein>
    <recommendedName>
        <fullName evidence="7">Amine oxidase</fullName>
        <ecNumber evidence="7">1.4.3.-</ecNumber>
    </recommendedName>
</protein>
<evidence type="ECO:0000256" key="5">
    <source>
        <dbReference type="ARBA" id="ARBA00048448"/>
    </source>
</evidence>
<dbReference type="AlphaFoldDB" id="A0A8B7YK18"/>
<comment type="subcellular location">
    <subcellularLocation>
        <location evidence="2">Mitochondrion outer membrane</location>
        <topology evidence="2">Single-pass type IV membrane protein</topology>
        <orientation evidence="2">Cytoplasmic side</orientation>
    </subcellularLocation>
</comment>
<dbReference type="PANTHER" id="PTHR43563:SF14">
    <property type="entry name" value="AMINE OXIDASE"/>
    <property type="match status" value="1"/>
</dbReference>
<evidence type="ECO:0000256" key="7">
    <source>
        <dbReference type="RuleBase" id="RU362067"/>
    </source>
</evidence>
<sequence length="234" mass="25889">MYIDLSNHSNVAQAFWREDGFSGEIVSNGGKPTIEGLSSGPLQLTYDCTTSSGNPAIVGFYANSREWSHIEPQTRKQAVLDSLAEFLGPKARDPLDYCEKDWALESYNGGCPVNIMTPGAMTFHSGLRTPFFRVHWAGTETATHHTGFINGAVQSGMRAADEVLRRLEPHRQADRLLICLDNQRKTHWYGEEVGKWKRRLFIGGAIGVAVVTALTVKRWGLKGTATYILSAFQA</sequence>
<dbReference type="PANTHER" id="PTHR43563">
    <property type="entry name" value="AMINE OXIDASE"/>
    <property type="match status" value="1"/>
</dbReference>
<dbReference type="InterPro" id="IPR036188">
    <property type="entry name" value="FAD/NAD-bd_sf"/>
</dbReference>
<dbReference type="Proteomes" id="UP000694845">
    <property type="component" value="Unplaced"/>
</dbReference>
<evidence type="ECO:0000256" key="6">
    <source>
        <dbReference type="PIRSR" id="PIRSR601613-1"/>
    </source>
</evidence>
<name>A0A8B7YK18_ACAPL</name>
<keyword evidence="4 7" id="KW-0560">Oxidoreductase</keyword>
<dbReference type="RefSeq" id="XP_022093603.1">
    <property type="nucleotide sequence ID" value="XM_022237911.1"/>
</dbReference>
<dbReference type="Gene3D" id="3.90.660.10">
    <property type="match status" value="1"/>
</dbReference>
<evidence type="ECO:0000259" key="8">
    <source>
        <dbReference type="Pfam" id="PF01593"/>
    </source>
</evidence>
<reference evidence="10" key="1">
    <citation type="submission" date="2025-08" db="UniProtKB">
        <authorList>
            <consortium name="RefSeq"/>
        </authorList>
    </citation>
    <scope>IDENTIFICATION</scope>
</reference>
<evidence type="ECO:0000256" key="1">
    <source>
        <dbReference type="ARBA" id="ARBA00001974"/>
    </source>
</evidence>
<dbReference type="GO" id="GO:0008131">
    <property type="term" value="F:primary methylamine oxidase activity"/>
    <property type="evidence" value="ECO:0007669"/>
    <property type="project" value="UniProtKB-ARBA"/>
</dbReference>
<keyword evidence="7" id="KW-0274">FAD</keyword>
<comment type="similarity">
    <text evidence="3 7">Belongs to the flavin monoamine oxidase family.</text>
</comment>
<dbReference type="GO" id="GO:0005741">
    <property type="term" value="C:mitochondrial outer membrane"/>
    <property type="evidence" value="ECO:0007669"/>
    <property type="project" value="UniProtKB-SubCell"/>
</dbReference>
<dbReference type="OrthoDB" id="7777654at2759"/>
<feature type="binding site" evidence="6">
    <location>
        <position position="140"/>
    </location>
    <ligand>
        <name>FAD</name>
        <dbReference type="ChEBI" id="CHEBI:57692"/>
    </ligand>
</feature>
<dbReference type="SUPFAM" id="SSF54373">
    <property type="entry name" value="FAD-linked reductases, C-terminal domain"/>
    <property type="match status" value="1"/>
</dbReference>
<gene>
    <name evidence="10" type="primary">LOC110980873</name>
</gene>
<evidence type="ECO:0000313" key="10">
    <source>
        <dbReference type="RefSeq" id="XP_022093603.1"/>
    </source>
</evidence>
<dbReference type="GO" id="GO:0097621">
    <property type="term" value="F:monoamine oxidase activity"/>
    <property type="evidence" value="ECO:0007669"/>
    <property type="project" value="UniProtKB-EC"/>
</dbReference>
<dbReference type="InterPro" id="IPR050703">
    <property type="entry name" value="Flavin_MAO"/>
</dbReference>
<evidence type="ECO:0000313" key="9">
    <source>
        <dbReference type="Proteomes" id="UP000694845"/>
    </source>
</evidence>
<accession>A0A8B7YK18</accession>
<dbReference type="EC" id="1.4.3.-" evidence="7"/>
<proteinExistence type="inferred from homology"/>
<dbReference type="KEGG" id="aplc:110980873"/>
<dbReference type="PRINTS" id="PR00757">
    <property type="entry name" value="AMINEOXDASEF"/>
</dbReference>
<dbReference type="InterPro" id="IPR002937">
    <property type="entry name" value="Amino_oxidase"/>
</dbReference>
<dbReference type="SUPFAM" id="SSF51905">
    <property type="entry name" value="FAD/NAD(P)-binding domain"/>
    <property type="match status" value="1"/>
</dbReference>
<dbReference type="GeneID" id="110980873"/>
<keyword evidence="7" id="KW-0285">Flavoprotein</keyword>
<dbReference type="Gene3D" id="3.50.50.60">
    <property type="entry name" value="FAD/NAD(P)-binding domain"/>
    <property type="match status" value="1"/>
</dbReference>
<evidence type="ECO:0000256" key="3">
    <source>
        <dbReference type="ARBA" id="ARBA00005995"/>
    </source>
</evidence>
<dbReference type="OMA" id="EWSHIEP"/>